<dbReference type="SUPFAM" id="SSF52540">
    <property type="entry name" value="P-loop containing nucleoside triphosphate hydrolases"/>
    <property type="match status" value="1"/>
</dbReference>
<dbReference type="RefSeq" id="WP_285670504.1">
    <property type="nucleotide sequence ID" value="NZ_BSYI01000005.1"/>
</dbReference>
<dbReference type="NCBIfam" id="NF005677">
    <property type="entry name" value="PRK07471.1"/>
    <property type="match status" value="1"/>
</dbReference>
<evidence type="ECO:0000313" key="2">
    <source>
        <dbReference type="Proteomes" id="UP001239909"/>
    </source>
</evidence>
<evidence type="ECO:0000313" key="1">
    <source>
        <dbReference type="EMBL" id="GMG81788.1"/>
    </source>
</evidence>
<dbReference type="Pfam" id="PF13177">
    <property type="entry name" value="DNA_pol3_delta2"/>
    <property type="match status" value="1"/>
</dbReference>
<dbReference type="Gene3D" id="3.40.50.300">
    <property type="entry name" value="P-loop containing nucleotide triphosphate hydrolases"/>
    <property type="match status" value="1"/>
</dbReference>
<organism evidence="1 2">
    <name type="scientific">Paralimibaculum aggregatum</name>
    <dbReference type="NCBI Taxonomy" id="3036245"/>
    <lineage>
        <taxon>Bacteria</taxon>
        <taxon>Pseudomonadati</taxon>
        <taxon>Pseudomonadota</taxon>
        <taxon>Alphaproteobacteria</taxon>
        <taxon>Rhodobacterales</taxon>
        <taxon>Paracoccaceae</taxon>
        <taxon>Paralimibaculum</taxon>
    </lineage>
</organism>
<gene>
    <name evidence="1" type="ORF">LNKW23_10010</name>
</gene>
<dbReference type="Proteomes" id="UP001239909">
    <property type="component" value="Unassembled WGS sequence"/>
</dbReference>
<protein>
    <submittedName>
        <fullName evidence="1">DNA polymerase III subunit delta</fullName>
    </submittedName>
</protein>
<dbReference type="PANTHER" id="PTHR11669">
    <property type="entry name" value="REPLICATION FACTOR C / DNA POLYMERASE III GAMMA-TAU SUBUNIT"/>
    <property type="match status" value="1"/>
</dbReference>
<dbReference type="PANTHER" id="PTHR11669:SF8">
    <property type="entry name" value="DNA POLYMERASE III SUBUNIT DELTA"/>
    <property type="match status" value="1"/>
</dbReference>
<reference evidence="1 2" key="1">
    <citation type="submission" date="2023-04" db="EMBL/GenBank/DDBJ databases">
        <title>Marinoamorphus aggregata gen. nov., sp. Nov., isolate from tissue of brittle star Ophioplocus japonicus.</title>
        <authorList>
            <person name="Kawano K."/>
            <person name="Sawayama S."/>
            <person name="Nakagawa S."/>
        </authorList>
    </citation>
    <scope>NUCLEOTIDE SEQUENCE [LARGE SCALE GENOMIC DNA]</scope>
    <source>
        <strain evidence="1 2">NKW23</strain>
    </source>
</reference>
<dbReference type="EMBL" id="BSYI01000005">
    <property type="protein sequence ID" value="GMG81788.1"/>
    <property type="molecule type" value="Genomic_DNA"/>
</dbReference>
<dbReference type="InterPro" id="IPR050238">
    <property type="entry name" value="DNA_Rep/Repair_Clamp_Loader"/>
</dbReference>
<sequence>MAADEPPPEPDRLADAPHPRETLRLFGQQAAEGALLAALAAGRMHHAWMLRGPEGIGKATLAYRLARRLIADGAGPVDSLDRPGSCPVAARFQAQSEPRLAVLRRAVNDKTGKLRTRITVDEVRRVKRFLEHSAPDGGWRVVLVDAADEMNPNAANALLKFLEEPPARTVLLLVAHAASALLPTIRSRCRVLDLAPLGPEDLAAALAQAGHPVPEGEAAALSELAGGSAGRAIRLMGGGGLAHYAELVALIAGGRVDRPRLVALADLAAGRERETVFPLLCDLALVMIGRMARAGVSGPPSCAAAADEPRAMTRLAASPEQARLWAEAAARLAATARHARAVNLDPGQTIIDMFLDLDDTLTAAARLS</sequence>
<name>A0ABQ6LLT8_9RHOB</name>
<accession>A0ABQ6LLT8</accession>
<keyword evidence="2" id="KW-1185">Reference proteome</keyword>
<comment type="caution">
    <text evidence="1">The sequence shown here is derived from an EMBL/GenBank/DDBJ whole genome shotgun (WGS) entry which is preliminary data.</text>
</comment>
<dbReference type="InterPro" id="IPR027417">
    <property type="entry name" value="P-loop_NTPase"/>
</dbReference>
<proteinExistence type="predicted"/>